<evidence type="ECO:0000259" key="3">
    <source>
        <dbReference type="Pfam" id="PF20434"/>
    </source>
</evidence>
<dbReference type="Gene3D" id="3.40.50.1820">
    <property type="entry name" value="alpha/beta hydrolase"/>
    <property type="match status" value="1"/>
</dbReference>
<keyword evidence="5" id="KW-1185">Reference proteome</keyword>
<name>A0A517ZVH0_9PLAN</name>
<proteinExistence type="predicted"/>
<dbReference type="InterPro" id="IPR049492">
    <property type="entry name" value="BD-FAE-like_dom"/>
</dbReference>
<evidence type="ECO:0000313" key="4">
    <source>
        <dbReference type="EMBL" id="QDU46426.1"/>
    </source>
</evidence>
<dbReference type="PANTHER" id="PTHR48081:SF13">
    <property type="entry name" value="ALPHA_BETA HYDROLASE"/>
    <property type="match status" value="1"/>
</dbReference>
<dbReference type="Proteomes" id="UP000319383">
    <property type="component" value="Chromosome"/>
</dbReference>
<dbReference type="Pfam" id="PF20434">
    <property type="entry name" value="BD-FAE"/>
    <property type="match status" value="1"/>
</dbReference>
<sequence precursor="true">MIQNRMLAMALMFVLAVAATSASAAEKGPYVQHEDVVYGQEYGVALVMDIFVPTGEKNGVGIVDVVSGAWHSDRGKIRQHKMAQMYDIFTKKGFTVFAVRPGSITKFSAGEMLQNIKQGVRWVKAHAEEYGVDPNNLGMTGASAGGHLACLASVTAHKGEKSDGTDVKATAIFFPPTDFTMYGTTAVDPKGDDRFGQIVRALAFRDGIDGLSDEEITKKIEAISPAKLVHKQAPAFLFIHGDADPAVPLQQSEVMVEALKNAGVEVKLIVKPGGGHPWPTIPEEVAVLADWLESQLVKKQ</sequence>
<reference evidence="4 5" key="1">
    <citation type="submission" date="2019-02" db="EMBL/GenBank/DDBJ databases">
        <title>Deep-cultivation of Planctomycetes and their phenomic and genomic characterization uncovers novel biology.</title>
        <authorList>
            <person name="Wiegand S."/>
            <person name="Jogler M."/>
            <person name="Boedeker C."/>
            <person name="Pinto D."/>
            <person name="Vollmers J."/>
            <person name="Rivas-Marin E."/>
            <person name="Kohn T."/>
            <person name="Peeters S.H."/>
            <person name="Heuer A."/>
            <person name="Rast P."/>
            <person name="Oberbeckmann S."/>
            <person name="Bunk B."/>
            <person name="Jeske O."/>
            <person name="Meyerdierks A."/>
            <person name="Storesund J.E."/>
            <person name="Kallscheuer N."/>
            <person name="Luecker S."/>
            <person name="Lage O.M."/>
            <person name="Pohl T."/>
            <person name="Merkel B.J."/>
            <person name="Hornburger P."/>
            <person name="Mueller R.-W."/>
            <person name="Bruemmer F."/>
            <person name="Labrenz M."/>
            <person name="Spormann A.M."/>
            <person name="Op den Camp H."/>
            <person name="Overmann J."/>
            <person name="Amann R."/>
            <person name="Jetten M.S.M."/>
            <person name="Mascher T."/>
            <person name="Medema M.H."/>
            <person name="Devos D.P."/>
            <person name="Kaster A.-K."/>
            <person name="Ovreas L."/>
            <person name="Rohde M."/>
            <person name="Galperin M.Y."/>
            <person name="Jogler C."/>
        </authorList>
    </citation>
    <scope>NUCLEOTIDE SEQUENCE [LARGE SCALE GENOMIC DNA]</scope>
    <source>
        <strain evidence="4 5">Mal52</strain>
    </source>
</reference>
<evidence type="ECO:0000313" key="5">
    <source>
        <dbReference type="Proteomes" id="UP000319383"/>
    </source>
</evidence>
<dbReference type="AlphaFoldDB" id="A0A517ZVH0"/>
<organism evidence="4 5">
    <name type="scientific">Symmachiella dynata</name>
    <dbReference type="NCBI Taxonomy" id="2527995"/>
    <lineage>
        <taxon>Bacteria</taxon>
        <taxon>Pseudomonadati</taxon>
        <taxon>Planctomycetota</taxon>
        <taxon>Planctomycetia</taxon>
        <taxon>Planctomycetales</taxon>
        <taxon>Planctomycetaceae</taxon>
        <taxon>Symmachiella</taxon>
    </lineage>
</organism>
<dbReference type="KEGG" id="sdyn:Mal52_49460"/>
<keyword evidence="2" id="KW-0732">Signal</keyword>
<protein>
    <submittedName>
        <fullName evidence="4">Acetylxylan esterase</fullName>
        <ecNumber evidence="4">3.1.1.72</ecNumber>
    </submittedName>
</protein>
<dbReference type="EC" id="3.1.1.72" evidence="4"/>
<dbReference type="PANTHER" id="PTHR48081">
    <property type="entry name" value="AB HYDROLASE SUPERFAMILY PROTEIN C4A8.06C"/>
    <property type="match status" value="1"/>
</dbReference>
<dbReference type="InterPro" id="IPR029058">
    <property type="entry name" value="AB_hydrolase_fold"/>
</dbReference>
<feature type="domain" description="BD-FAE-like" evidence="3">
    <location>
        <begin position="48"/>
        <end position="259"/>
    </location>
</feature>
<dbReference type="EMBL" id="CP036276">
    <property type="protein sequence ID" value="QDU46426.1"/>
    <property type="molecule type" value="Genomic_DNA"/>
</dbReference>
<feature type="chain" id="PRO_5022231221" evidence="2">
    <location>
        <begin position="25"/>
        <end position="300"/>
    </location>
</feature>
<dbReference type="GO" id="GO:0046555">
    <property type="term" value="F:acetylxylan esterase activity"/>
    <property type="evidence" value="ECO:0007669"/>
    <property type="project" value="UniProtKB-EC"/>
</dbReference>
<dbReference type="RefSeq" id="WP_231962426.1">
    <property type="nucleotide sequence ID" value="NZ_CP036276.1"/>
</dbReference>
<keyword evidence="1 4" id="KW-0378">Hydrolase</keyword>
<accession>A0A517ZVH0</accession>
<feature type="signal peptide" evidence="2">
    <location>
        <begin position="1"/>
        <end position="24"/>
    </location>
</feature>
<evidence type="ECO:0000256" key="2">
    <source>
        <dbReference type="SAM" id="SignalP"/>
    </source>
</evidence>
<gene>
    <name evidence="4" type="primary">axeA1_3</name>
    <name evidence="4" type="ORF">Mal52_49460</name>
</gene>
<evidence type="ECO:0000256" key="1">
    <source>
        <dbReference type="ARBA" id="ARBA00022801"/>
    </source>
</evidence>
<dbReference type="InterPro" id="IPR050300">
    <property type="entry name" value="GDXG_lipolytic_enzyme"/>
</dbReference>
<dbReference type="SUPFAM" id="SSF53474">
    <property type="entry name" value="alpha/beta-Hydrolases"/>
    <property type="match status" value="1"/>
</dbReference>